<evidence type="ECO:0000259" key="2">
    <source>
        <dbReference type="Pfam" id="PF02036"/>
    </source>
</evidence>
<sequence length="161" mass="17709">MSDVTTAFFEELAESGYEPMLRRATGTIRFDLESDDRVTQWMVAIDHGVPAVSRKKGRADCVVRADAALFDKVVTGEANTVAAMLRGRIAATSEKPELLVLFQRYLRARALANRPESGRKPAAARKPAARPAAREQRSTRSQRPARPTTTGATRARRGATR</sequence>
<feature type="region of interest" description="Disordered" evidence="1">
    <location>
        <begin position="113"/>
        <end position="161"/>
    </location>
</feature>
<evidence type="ECO:0000313" key="3">
    <source>
        <dbReference type="EMBL" id="GGK06826.1"/>
    </source>
</evidence>
<protein>
    <recommendedName>
        <fullName evidence="2">SCP2 domain-containing protein</fullName>
    </recommendedName>
</protein>
<dbReference type="Pfam" id="PF02036">
    <property type="entry name" value="SCP2"/>
    <property type="match status" value="1"/>
</dbReference>
<organism evidence="3 4">
    <name type="scientific">Pilimelia anulata</name>
    <dbReference type="NCBI Taxonomy" id="53371"/>
    <lineage>
        <taxon>Bacteria</taxon>
        <taxon>Bacillati</taxon>
        <taxon>Actinomycetota</taxon>
        <taxon>Actinomycetes</taxon>
        <taxon>Micromonosporales</taxon>
        <taxon>Micromonosporaceae</taxon>
        <taxon>Pilimelia</taxon>
    </lineage>
</organism>
<comment type="caution">
    <text evidence="3">The sequence shown here is derived from an EMBL/GenBank/DDBJ whole genome shotgun (WGS) entry which is preliminary data.</text>
</comment>
<feature type="domain" description="SCP2" evidence="2">
    <location>
        <begin position="13"/>
        <end position="89"/>
    </location>
</feature>
<dbReference type="InterPro" id="IPR003033">
    <property type="entry name" value="SCP2_sterol-bd_dom"/>
</dbReference>
<feature type="compositionally biased region" description="Low complexity" evidence="1">
    <location>
        <begin position="120"/>
        <end position="131"/>
    </location>
</feature>
<dbReference type="Gene3D" id="3.30.1050.10">
    <property type="entry name" value="SCP2 sterol-binding domain"/>
    <property type="match status" value="1"/>
</dbReference>
<reference evidence="3" key="1">
    <citation type="journal article" date="2014" name="Int. J. Syst. Evol. Microbiol.">
        <title>Complete genome sequence of Corynebacterium casei LMG S-19264T (=DSM 44701T), isolated from a smear-ripened cheese.</title>
        <authorList>
            <consortium name="US DOE Joint Genome Institute (JGI-PGF)"/>
            <person name="Walter F."/>
            <person name="Albersmeier A."/>
            <person name="Kalinowski J."/>
            <person name="Ruckert C."/>
        </authorList>
    </citation>
    <scope>NUCLEOTIDE SEQUENCE</scope>
    <source>
        <strain evidence="3">JCM 3090</strain>
    </source>
</reference>
<accession>A0A8J3BIU0</accession>
<feature type="compositionally biased region" description="Low complexity" evidence="1">
    <location>
        <begin position="144"/>
        <end position="153"/>
    </location>
</feature>
<reference evidence="3" key="2">
    <citation type="submission" date="2020-09" db="EMBL/GenBank/DDBJ databases">
        <authorList>
            <person name="Sun Q."/>
            <person name="Ohkuma M."/>
        </authorList>
    </citation>
    <scope>NUCLEOTIDE SEQUENCE</scope>
    <source>
        <strain evidence="3">JCM 3090</strain>
    </source>
</reference>
<dbReference type="AlphaFoldDB" id="A0A8J3BIU0"/>
<proteinExistence type="predicted"/>
<evidence type="ECO:0000256" key="1">
    <source>
        <dbReference type="SAM" id="MobiDB-lite"/>
    </source>
</evidence>
<dbReference type="EMBL" id="BMQB01000011">
    <property type="protein sequence ID" value="GGK06826.1"/>
    <property type="molecule type" value="Genomic_DNA"/>
</dbReference>
<keyword evidence="4" id="KW-1185">Reference proteome</keyword>
<evidence type="ECO:0000313" key="4">
    <source>
        <dbReference type="Proteomes" id="UP000649739"/>
    </source>
</evidence>
<dbReference type="Proteomes" id="UP000649739">
    <property type="component" value="Unassembled WGS sequence"/>
</dbReference>
<dbReference type="SUPFAM" id="SSF55718">
    <property type="entry name" value="SCP-like"/>
    <property type="match status" value="1"/>
</dbReference>
<name>A0A8J3BIU0_9ACTN</name>
<gene>
    <name evidence="3" type="ORF">GCM10010123_40710</name>
</gene>
<dbReference type="InterPro" id="IPR036527">
    <property type="entry name" value="SCP2_sterol-bd_dom_sf"/>
</dbReference>
<dbReference type="RefSeq" id="WP_189171808.1">
    <property type="nucleotide sequence ID" value="NZ_BMQB01000011.1"/>
</dbReference>